<dbReference type="InterPro" id="IPR026956">
    <property type="entry name" value="D-ser_dehydrat-like_dom"/>
</dbReference>
<evidence type="ECO:0000256" key="1">
    <source>
        <dbReference type="ARBA" id="ARBA00005323"/>
    </source>
</evidence>
<name>A0A162KBC4_9PROT</name>
<organism evidence="4 5">
    <name type="scientific">Tistrella mobilis</name>
    <dbReference type="NCBI Taxonomy" id="171437"/>
    <lineage>
        <taxon>Bacteria</taxon>
        <taxon>Pseudomonadati</taxon>
        <taxon>Pseudomonadota</taxon>
        <taxon>Alphaproteobacteria</taxon>
        <taxon>Geminicoccales</taxon>
        <taxon>Geminicoccaceae</taxon>
        <taxon>Tistrella</taxon>
    </lineage>
</organism>
<dbReference type="EMBL" id="LPZR01000190">
    <property type="protein sequence ID" value="KYO50859.1"/>
    <property type="molecule type" value="Genomic_DNA"/>
</dbReference>
<comment type="similarity">
    <text evidence="1">Belongs to the DSD1 family.</text>
</comment>
<evidence type="ECO:0000313" key="4">
    <source>
        <dbReference type="EMBL" id="KYO50859.1"/>
    </source>
</evidence>
<dbReference type="Gene3D" id="2.40.37.20">
    <property type="entry name" value="D-serine dehydratase-like domain"/>
    <property type="match status" value="1"/>
</dbReference>
<dbReference type="Gene3D" id="3.20.20.10">
    <property type="entry name" value="Alanine racemase"/>
    <property type="match status" value="1"/>
</dbReference>
<reference evidence="4 5" key="1">
    <citation type="submission" date="2015-12" db="EMBL/GenBank/DDBJ databases">
        <title>Genome sequence of Tistrella mobilis MCCC 1A02139.</title>
        <authorList>
            <person name="Lu L."/>
            <person name="Lai Q."/>
            <person name="Shao Z."/>
            <person name="Qian P."/>
        </authorList>
    </citation>
    <scope>NUCLEOTIDE SEQUENCE [LARGE SCALE GENOMIC DNA]</scope>
    <source>
        <strain evidence="4 5">MCCC 1A02139</strain>
    </source>
</reference>
<gene>
    <name evidence="4" type="ORF">AUP44_01385</name>
</gene>
<dbReference type="InterPro" id="IPR029066">
    <property type="entry name" value="PLP-binding_barrel"/>
</dbReference>
<evidence type="ECO:0000259" key="3">
    <source>
        <dbReference type="SMART" id="SM01119"/>
    </source>
</evidence>
<evidence type="ECO:0000313" key="5">
    <source>
        <dbReference type="Proteomes" id="UP000075787"/>
    </source>
</evidence>
<dbReference type="Pfam" id="PF01168">
    <property type="entry name" value="Ala_racemase_N"/>
    <property type="match status" value="1"/>
</dbReference>
<dbReference type="AlphaFoldDB" id="A0A162KBC4"/>
<evidence type="ECO:0000256" key="2">
    <source>
        <dbReference type="ARBA" id="ARBA00023239"/>
    </source>
</evidence>
<dbReference type="InterPro" id="IPR042208">
    <property type="entry name" value="D-ser_dehydrat-like_sf"/>
</dbReference>
<dbReference type="GO" id="GO:0008721">
    <property type="term" value="F:D-serine ammonia-lyase activity"/>
    <property type="evidence" value="ECO:0007669"/>
    <property type="project" value="TreeGrafter"/>
</dbReference>
<sequence>MAGLSPDLQTPCLVVDEAKMTANLDRMARRIAGLGVGFRPHLKTAKSVEIARRMLPDTGGPATVSTLREAEVFAAAGVQDILYAVGITPAKLDRVQALRARGCDLAVILDSAGQAQAVAAASAGAGPIPVLIEIDCDGKRAGLAPDAAEIIEIGRILHEGRAELRGVMTHAGGSYDVSGDEAHAAFAERERRAVVTAADRLRAAGLPCPVVSVGSTPTALAARDLAGVTEVRAGVYVFFDLVMAGIGVCAVDDIALSVATTVIGHRPDRGWTLVDAGWMALSRDRGTAGQAVDQGYGLVADATGRVIPDLIVTGANQEHGILALRPGAAATPPDLPVGTVLRILPNHACATAAQFDAYHVIPADTGAAPAVWPRFGGW</sequence>
<dbReference type="OrthoDB" id="9772497at2"/>
<proteinExistence type="inferred from homology"/>
<accession>A0A162KBC4</accession>
<dbReference type="GeneID" id="97240909"/>
<dbReference type="RefSeq" id="WP_062767440.1">
    <property type="nucleotide sequence ID" value="NZ_CP121045.1"/>
</dbReference>
<feature type="domain" description="D-serine dehydratase-like" evidence="3">
    <location>
        <begin position="255"/>
        <end position="362"/>
    </location>
</feature>
<dbReference type="Proteomes" id="UP000075787">
    <property type="component" value="Unassembled WGS sequence"/>
</dbReference>
<dbReference type="InterPro" id="IPR001608">
    <property type="entry name" value="Ala_racemase_N"/>
</dbReference>
<dbReference type="Pfam" id="PF14031">
    <property type="entry name" value="D-ser_dehydrat"/>
    <property type="match status" value="1"/>
</dbReference>
<comment type="caution">
    <text evidence="4">The sequence shown here is derived from an EMBL/GenBank/DDBJ whole genome shotgun (WGS) entry which is preliminary data.</text>
</comment>
<dbReference type="PANTHER" id="PTHR28004:SF2">
    <property type="entry name" value="D-SERINE DEHYDRATASE"/>
    <property type="match status" value="1"/>
</dbReference>
<dbReference type="InterPro" id="IPR051466">
    <property type="entry name" value="D-amino_acid_metab_enzyme"/>
</dbReference>
<dbReference type="PANTHER" id="PTHR28004">
    <property type="entry name" value="ZGC:162816-RELATED"/>
    <property type="match status" value="1"/>
</dbReference>
<dbReference type="SMART" id="SM01119">
    <property type="entry name" value="D-ser_dehydrat"/>
    <property type="match status" value="1"/>
</dbReference>
<keyword evidence="2" id="KW-0456">Lyase</keyword>
<dbReference type="GO" id="GO:0036088">
    <property type="term" value="P:D-serine catabolic process"/>
    <property type="evidence" value="ECO:0007669"/>
    <property type="project" value="TreeGrafter"/>
</dbReference>
<protein>
    <submittedName>
        <fullName evidence="4">Alanine racemase</fullName>
    </submittedName>
</protein>
<dbReference type="SUPFAM" id="SSF51419">
    <property type="entry name" value="PLP-binding barrel"/>
    <property type="match status" value="1"/>
</dbReference>